<evidence type="ECO:0000256" key="4">
    <source>
        <dbReference type="PROSITE-ProRule" id="PRU00284"/>
    </source>
</evidence>
<dbReference type="Pfam" id="PF00015">
    <property type="entry name" value="MCPsignal"/>
    <property type="match status" value="1"/>
</dbReference>
<evidence type="ECO:0000313" key="9">
    <source>
        <dbReference type="EMBL" id="MBA5608789.1"/>
    </source>
</evidence>
<dbReference type="GO" id="GO:0007165">
    <property type="term" value="P:signal transduction"/>
    <property type="evidence" value="ECO:0007669"/>
    <property type="project" value="UniProtKB-KW"/>
</dbReference>
<dbReference type="Gene3D" id="1.10.287.950">
    <property type="entry name" value="Methyl-accepting chemotaxis protein"/>
    <property type="match status" value="1"/>
</dbReference>
<gene>
    <name evidence="9" type="ORF">H3H36_25950</name>
</gene>
<dbReference type="PROSITE" id="PS50885">
    <property type="entry name" value="HAMP"/>
    <property type="match status" value="1"/>
</dbReference>
<keyword evidence="6" id="KW-1133">Transmembrane helix</keyword>
<evidence type="ECO:0000256" key="3">
    <source>
        <dbReference type="ARBA" id="ARBA00029447"/>
    </source>
</evidence>
<comment type="similarity">
    <text evidence="3">Belongs to the methyl-accepting chemotaxis (MCP) protein family.</text>
</comment>
<dbReference type="InterPro" id="IPR047347">
    <property type="entry name" value="YvaQ-like_sensor"/>
</dbReference>
<dbReference type="Proteomes" id="UP000566711">
    <property type="component" value="Unassembled WGS sequence"/>
</dbReference>
<feature type="domain" description="HAMP" evidence="8">
    <location>
        <begin position="222"/>
        <end position="265"/>
    </location>
</feature>
<keyword evidence="10" id="KW-1185">Reference proteome</keyword>
<comment type="subcellular location">
    <subcellularLocation>
        <location evidence="1">Membrane</location>
    </subcellularLocation>
</comment>
<evidence type="ECO:0000256" key="6">
    <source>
        <dbReference type="SAM" id="Phobius"/>
    </source>
</evidence>
<evidence type="ECO:0000313" key="10">
    <source>
        <dbReference type="Proteomes" id="UP000566711"/>
    </source>
</evidence>
<dbReference type="Pfam" id="PF12729">
    <property type="entry name" value="4HB_MCP_1"/>
    <property type="match status" value="1"/>
</dbReference>
<dbReference type="SUPFAM" id="SSF58104">
    <property type="entry name" value="Methyl-accepting chemotaxis protein (MCP) signaling domain"/>
    <property type="match status" value="1"/>
</dbReference>
<dbReference type="PROSITE" id="PS50111">
    <property type="entry name" value="CHEMOTAXIS_TRANSDUC_2"/>
    <property type="match status" value="1"/>
</dbReference>
<keyword evidence="4" id="KW-0807">Transducer</keyword>
<feature type="compositionally biased region" description="Acidic residues" evidence="5">
    <location>
        <begin position="562"/>
        <end position="572"/>
    </location>
</feature>
<dbReference type="InterPro" id="IPR004090">
    <property type="entry name" value="Chemotax_Me-accpt_rcpt"/>
</dbReference>
<keyword evidence="6" id="KW-0472">Membrane</keyword>
<evidence type="ECO:0000259" key="7">
    <source>
        <dbReference type="PROSITE" id="PS50111"/>
    </source>
</evidence>
<dbReference type="CDD" id="cd11386">
    <property type="entry name" value="MCP_signal"/>
    <property type="match status" value="1"/>
</dbReference>
<dbReference type="SMART" id="SM00283">
    <property type="entry name" value="MA"/>
    <property type="match status" value="1"/>
</dbReference>
<dbReference type="PANTHER" id="PTHR43531">
    <property type="entry name" value="PROTEIN ICFG"/>
    <property type="match status" value="1"/>
</dbReference>
<comment type="caution">
    <text evidence="9">The sequence shown here is derived from an EMBL/GenBank/DDBJ whole genome shotgun (WGS) entry which is preliminary data.</text>
</comment>
<dbReference type="FunFam" id="1.10.287.950:FF:000001">
    <property type="entry name" value="Methyl-accepting chemotaxis sensory transducer"/>
    <property type="match status" value="1"/>
</dbReference>
<feature type="transmembrane region" description="Helical" evidence="6">
    <location>
        <begin position="188"/>
        <end position="208"/>
    </location>
</feature>
<dbReference type="InterPro" id="IPR003660">
    <property type="entry name" value="HAMP_dom"/>
</dbReference>
<proteinExistence type="inferred from homology"/>
<organism evidence="9 10">
    <name type="scientific">Rugamonas fusca</name>
    <dbReference type="NCBI Taxonomy" id="2758568"/>
    <lineage>
        <taxon>Bacteria</taxon>
        <taxon>Pseudomonadati</taxon>
        <taxon>Pseudomonadota</taxon>
        <taxon>Betaproteobacteria</taxon>
        <taxon>Burkholderiales</taxon>
        <taxon>Oxalobacteraceae</taxon>
        <taxon>Telluria group</taxon>
        <taxon>Rugamonas</taxon>
    </lineage>
</organism>
<name>A0A7W2EMS6_9BURK</name>
<dbReference type="GO" id="GO:0006935">
    <property type="term" value="P:chemotaxis"/>
    <property type="evidence" value="ECO:0007669"/>
    <property type="project" value="InterPro"/>
</dbReference>
<dbReference type="InterPro" id="IPR051310">
    <property type="entry name" value="MCP_chemotaxis"/>
</dbReference>
<dbReference type="GO" id="GO:0004888">
    <property type="term" value="F:transmembrane signaling receptor activity"/>
    <property type="evidence" value="ECO:0007669"/>
    <property type="project" value="InterPro"/>
</dbReference>
<dbReference type="PANTHER" id="PTHR43531:SF14">
    <property type="entry name" value="METHYL-ACCEPTING CHEMOTAXIS PROTEIN I-RELATED"/>
    <property type="match status" value="1"/>
</dbReference>
<sequence length="572" mass="60289">MKVSSRLSIGFGLLIVALILVSATAIFRLITLNEEIGELVKNRMVKVQQFTEIKDNLNAIARINRNVALISDVKDAAIEADKIPPLQAKNAAILDALAKTITQPKAQELLKRINEVRPTYNQRLAESIKMGLTGKPEDAQAATAIIVGDLRDKQSILFKAVDDSLALQQALAKDVGDKANEAVASSSVLVSIIAGVATVLGLFLAWAISRAITRQLGAEPSELSEVVGRVANGDLTSHLQLQRGDTSSVMAAIDRMQQSLITVVTNVRQGSELVASASTQIAQGNMDLSGRTESQASALEETAASMEEMSSTVKQNADNARQANQLAQSASGVAVQGGQVVSQVIDTMKDISDSSKKISDIISVIDGIAFQTNILALNAAVEAARAGEQGRGFAVVATEVRSLAGRSAEAAKQIKHLINDSVERVEQGTVLVDKAGSTMNEVVNSIQRVTDIMAEISSASVEQSAGVTQVGEAVTQMDENTQQNAALVEEMAAAANALNSQAADLVRTVAVFKLNQHNSTSARAVASLSPVAPITALSRPVAKLASKSPPSRPKKTVANGESIDDSAEWETF</sequence>
<reference evidence="9 10" key="1">
    <citation type="submission" date="2020-07" db="EMBL/GenBank/DDBJ databases">
        <title>Novel species isolated from subtropical streams in China.</title>
        <authorList>
            <person name="Lu H."/>
        </authorList>
    </citation>
    <scope>NUCLEOTIDE SEQUENCE [LARGE SCALE GENOMIC DNA]</scope>
    <source>
        <strain evidence="9 10">FT3S</strain>
    </source>
</reference>
<protein>
    <submittedName>
        <fullName evidence="9">MCP four helix bundle domain-containing protein</fullName>
    </submittedName>
</protein>
<evidence type="ECO:0000256" key="5">
    <source>
        <dbReference type="SAM" id="MobiDB-lite"/>
    </source>
</evidence>
<feature type="domain" description="Methyl-accepting transducer" evidence="7">
    <location>
        <begin position="270"/>
        <end position="499"/>
    </location>
</feature>
<accession>A0A7W2EMS6</accession>
<dbReference type="PRINTS" id="PR00260">
    <property type="entry name" value="CHEMTRNSDUCR"/>
</dbReference>
<dbReference type="InterPro" id="IPR004089">
    <property type="entry name" value="MCPsignal_dom"/>
</dbReference>
<dbReference type="InterPro" id="IPR024478">
    <property type="entry name" value="HlyB_4HB_MCP"/>
</dbReference>
<evidence type="ECO:0000256" key="1">
    <source>
        <dbReference type="ARBA" id="ARBA00004370"/>
    </source>
</evidence>
<evidence type="ECO:0000256" key="2">
    <source>
        <dbReference type="ARBA" id="ARBA00022481"/>
    </source>
</evidence>
<dbReference type="AlphaFoldDB" id="A0A7W2EMS6"/>
<feature type="region of interest" description="Disordered" evidence="5">
    <location>
        <begin position="540"/>
        <end position="572"/>
    </location>
</feature>
<dbReference type="CDD" id="cd19411">
    <property type="entry name" value="MCP2201-like_sensor"/>
    <property type="match status" value="1"/>
</dbReference>
<keyword evidence="6" id="KW-0812">Transmembrane</keyword>
<keyword evidence="2" id="KW-0488">Methylation</keyword>
<dbReference type="EMBL" id="JACEZS010000043">
    <property type="protein sequence ID" value="MBA5608789.1"/>
    <property type="molecule type" value="Genomic_DNA"/>
</dbReference>
<dbReference type="GO" id="GO:0005886">
    <property type="term" value="C:plasma membrane"/>
    <property type="evidence" value="ECO:0007669"/>
    <property type="project" value="TreeGrafter"/>
</dbReference>
<evidence type="ECO:0000259" key="8">
    <source>
        <dbReference type="PROSITE" id="PS50885"/>
    </source>
</evidence>